<keyword evidence="9 12" id="KW-0560">Oxidoreductase</keyword>
<dbReference type="GO" id="GO:0005829">
    <property type="term" value="C:cytosol"/>
    <property type="evidence" value="ECO:0007669"/>
    <property type="project" value="TreeGrafter"/>
</dbReference>
<protein>
    <recommendedName>
        <fullName evidence="12 13">NADPH--cytochrome P450 reductase</fullName>
        <shortName evidence="12">CPR</shortName>
        <shortName evidence="12">P450R</shortName>
        <ecNumber evidence="12 13">1.6.2.4</ecNumber>
    </recommendedName>
</protein>
<keyword evidence="2 12" id="KW-0285">Flavoprotein</keyword>
<keyword evidence="8 12" id="KW-1133">Transmembrane helix</keyword>
<feature type="binding site" evidence="12">
    <location>
        <begin position="525"/>
        <end position="528"/>
    </location>
    <ligand>
        <name>FAD</name>
        <dbReference type="ChEBI" id="CHEBI:57692"/>
    </ligand>
</feature>
<feature type="binding site" evidence="12">
    <location>
        <position position="713"/>
    </location>
    <ligand>
        <name>FAD</name>
        <dbReference type="ChEBI" id="CHEBI:57692"/>
    </ligand>
</feature>
<evidence type="ECO:0000256" key="5">
    <source>
        <dbReference type="ARBA" id="ARBA00022824"/>
    </source>
</evidence>
<dbReference type="SUPFAM" id="SSF52218">
    <property type="entry name" value="Flavoproteins"/>
    <property type="match status" value="1"/>
</dbReference>
<keyword evidence="3 12" id="KW-0288">FMN</keyword>
<dbReference type="PIRSF" id="PIRSF000208">
    <property type="entry name" value="P450R"/>
    <property type="match status" value="1"/>
</dbReference>
<dbReference type="EMBL" id="KF306080">
    <property type="protein sequence ID" value="AGX85599.1"/>
    <property type="molecule type" value="mRNA"/>
</dbReference>
<dbReference type="PROSITE" id="PS51384">
    <property type="entry name" value="FAD_FR"/>
    <property type="match status" value="1"/>
</dbReference>
<feature type="region of interest" description="Disordered" evidence="14">
    <location>
        <begin position="79"/>
        <end position="100"/>
    </location>
</feature>
<feature type="binding site" evidence="12">
    <location>
        <begin position="509"/>
        <end position="511"/>
    </location>
    <ligand>
        <name>FAD</name>
        <dbReference type="ChEBI" id="CHEBI:57692"/>
    </ligand>
</feature>
<comment type="function">
    <text evidence="11">This enzyme is required for electron transfer from NADP to cytochrome P450 in microsomes. It can also provide electron transfer to heme oxygenase and cytochrome B5. Involved in the biosynthesis of the antimalarial endoperoxide artemisinin. Acts as a redox partner for CYP71AV1 which catalyzes the conversion of amorphadiene to more oxygenated products.</text>
</comment>
<evidence type="ECO:0000256" key="7">
    <source>
        <dbReference type="ARBA" id="ARBA00022857"/>
    </source>
</evidence>
<evidence type="ECO:0000259" key="16">
    <source>
        <dbReference type="PROSITE" id="PS51384"/>
    </source>
</evidence>
<dbReference type="InterPro" id="IPR001094">
    <property type="entry name" value="Flavdoxin-like"/>
</dbReference>
<dbReference type="PRINTS" id="PR00369">
    <property type="entry name" value="FLAVODOXIN"/>
</dbReference>
<dbReference type="InterPro" id="IPR023208">
    <property type="entry name" value="P450R"/>
</dbReference>
<dbReference type="InterPro" id="IPR001433">
    <property type="entry name" value="OxRdtase_FAD/NAD-bd"/>
</dbReference>
<dbReference type="InterPro" id="IPR017938">
    <property type="entry name" value="Riboflavin_synthase-like_b-brl"/>
</dbReference>
<dbReference type="Gene3D" id="3.40.50.360">
    <property type="match status" value="1"/>
</dbReference>
<dbReference type="SUPFAM" id="SSF63380">
    <property type="entry name" value="Riboflavin synthase domain-like"/>
    <property type="match status" value="1"/>
</dbReference>
<dbReference type="HAMAP" id="MF_03212">
    <property type="entry name" value="NCPR"/>
    <property type="match status" value="1"/>
</dbReference>
<dbReference type="SUPFAM" id="SSF52343">
    <property type="entry name" value="Ferredoxin reductase-like, C-terminal NADP-linked domain"/>
    <property type="match status" value="1"/>
</dbReference>
<dbReference type="InterPro" id="IPR003097">
    <property type="entry name" value="CysJ-like_FAD-binding"/>
</dbReference>
<dbReference type="CDD" id="cd06204">
    <property type="entry name" value="CYPOR"/>
    <property type="match status" value="1"/>
</dbReference>
<dbReference type="Pfam" id="PF00258">
    <property type="entry name" value="Flavodoxin_1"/>
    <property type="match status" value="1"/>
</dbReference>
<comment type="cofactor">
    <cofactor evidence="12">
        <name>FMN</name>
        <dbReference type="ChEBI" id="CHEBI:58210"/>
    </cofactor>
    <text evidence="12">Binds 1 FMN per monomer.</text>
</comment>
<evidence type="ECO:0000256" key="9">
    <source>
        <dbReference type="ARBA" id="ARBA00023002"/>
    </source>
</evidence>
<dbReference type="PROSITE" id="PS50902">
    <property type="entry name" value="FLAVODOXIN_LIKE"/>
    <property type="match status" value="1"/>
</dbReference>
<keyword evidence="10 12" id="KW-0472">Membrane</keyword>
<dbReference type="GO" id="GO:0003958">
    <property type="term" value="F:NADPH-hemoprotein reductase activity"/>
    <property type="evidence" value="ECO:0007669"/>
    <property type="project" value="UniProtKB-UniRule"/>
</dbReference>
<feature type="domain" description="FAD-binding FR-type" evidence="16">
    <location>
        <begin position="311"/>
        <end position="558"/>
    </location>
</feature>
<feature type="binding site" evidence="12">
    <location>
        <position position="675"/>
    </location>
    <ligand>
        <name>NADP(+)</name>
        <dbReference type="ChEBI" id="CHEBI:58349"/>
    </ligand>
</feature>
<feature type="binding site" evidence="12">
    <location>
        <position position="331"/>
    </location>
    <ligand>
        <name>NADP(+)</name>
        <dbReference type="ChEBI" id="CHEBI:58349"/>
    </ligand>
</feature>
<comment type="subcellular location">
    <subcellularLocation>
        <location evidence="1 12">Endoplasmic reticulum membrane</location>
        <topology evidence="1 12">Single-pass membrane protein</topology>
        <orientation evidence="1 12">Cytoplasmic side</orientation>
    </subcellularLocation>
</comment>
<dbReference type="InterPro" id="IPR017927">
    <property type="entry name" value="FAD-bd_FR_type"/>
</dbReference>
<evidence type="ECO:0000259" key="15">
    <source>
        <dbReference type="PROSITE" id="PS50902"/>
    </source>
</evidence>
<evidence type="ECO:0000256" key="12">
    <source>
        <dbReference type="HAMAP-Rule" id="MF_03212"/>
    </source>
</evidence>
<dbReference type="PANTHER" id="PTHR19384">
    <property type="entry name" value="NITRIC OXIDE SYNTHASE-RELATED"/>
    <property type="match status" value="1"/>
</dbReference>
<feature type="binding site" evidence="12">
    <location>
        <begin position="633"/>
        <end position="634"/>
    </location>
    <ligand>
        <name>NADP(+)</name>
        <dbReference type="ChEBI" id="CHEBI:58349"/>
    </ligand>
</feature>
<comment type="cofactor">
    <cofactor evidence="12">
        <name>FAD</name>
        <dbReference type="ChEBI" id="CHEBI:57692"/>
    </cofactor>
    <text evidence="12">Binds 1 FAD per monomer.</text>
</comment>
<feature type="binding site" evidence="12">
    <location>
        <begin position="110"/>
        <end position="115"/>
    </location>
    <ligand>
        <name>FMN</name>
        <dbReference type="ChEBI" id="CHEBI:58210"/>
    </ligand>
</feature>
<dbReference type="FunFam" id="3.40.50.360:FF:000023">
    <property type="entry name" value="NADPH--cytochrome P450 reductase"/>
    <property type="match status" value="1"/>
</dbReference>
<dbReference type="GO" id="GO:0005789">
    <property type="term" value="C:endoplasmic reticulum membrane"/>
    <property type="evidence" value="ECO:0007669"/>
    <property type="project" value="UniProtKB-SubCell"/>
</dbReference>
<keyword evidence="6 12" id="KW-0274">FAD</keyword>
<evidence type="ECO:0000256" key="6">
    <source>
        <dbReference type="ARBA" id="ARBA00022827"/>
    </source>
</evidence>
<dbReference type="GO" id="GO:0050660">
    <property type="term" value="F:flavin adenine dinucleotide binding"/>
    <property type="evidence" value="ECO:0007669"/>
    <property type="project" value="UniProtKB-UniRule"/>
</dbReference>
<dbReference type="InterPro" id="IPR001709">
    <property type="entry name" value="Flavoprot_Pyr_Nucl_cyt_Rdtase"/>
</dbReference>
<evidence type="ECO:0000256" key="8">
    <source>
        <dbReference type="ARBA" id="ARBA00022989"/>
    </source>
</evidence>
<gene>
    <name evidence="17" type="primary">CPR</name>
</gene>
<keyword evidence="7 12" id="KW-0521">NADP</keyword>
<dbReference type="PANTHER" id="PTHR19384:SF17">
    <property type="entry name" value="NADPH--CYTOCHROME P450 REDUCTASE"/>
    <property type="match status" value="1"/>
</dbReference>
<dbReference type="FunFam" id="1.20.990.10:FF:000003">
    <property type="entry name" value="NADPH--cytochrome P450 reductase"/>
    <property type="match status" value="1"/>
</dbReference>
<dbReference type="GO" id="GO:0010181">
    <property type="term" value="F:FMN binding"/>
    <property type="evidence" value="ECO:0007669"/>
    <property type="project" value="UniProtKB-UniRule"/>
</dbReference>
<evidence type="ECO:0000256" key="10">
    <source>
        <dbReference type="ARBA" id="ARBA00023136"/>
    </source>
</evidence>
<dbReference type="PRINTS" id="PR00371">
    <property type="entry name" value="FPNCR"/>
</dbReference>
<dbReference type="AlphaFoldDB" id="U5N352"/>
<dbReference type="GO" id="GO:0050661">
    <property type="term" value="F:NADP binding"/>
    <property type="evidence" value="ECO:0007669"/>
    <property type="project" value="UniProtKB-UniRule"/>
</dbReference>
<feature type="binding site" evidence="12">
    <location>
        <begin position="203"/>
        <end position="212"/>
    </location>
    <ligand>
        <name>FMN</name>
        <dbReference type="ChEBI" id="CHEBI:58210"/>
    </ligand>
</feature>
<proteinExistence type="evidence at transcript level"/>
<comment type="similarity">
    <text evidence="12 13">In the C-terminal section; belongs to the flavoprotein pyridine nucleotide cytochrome reductase family.</text>
</comment>
<dbReference type="InterPro" id="IPR039261">
    <property type="entry name" value="FNR_nucleotide-bd"/>
</dbReference>
<comment type="similarity">
    <text evidence="12">Belongs to the NADPH--cytochrome P450 reductase family.</text>
</comment>
<dbReference type="InterPro" id="IPR008254">
    <property type="entry name" value="Flavodoxin/NO_synth"/>
</dbReference>
<organism evidence="17">
    <name type="scientific">Scoparia dulcis</name>
    <name type="common">Sweet broom</name>
    <name type="synonym">Capraria dulcis</name>
    <dbReference type="NCBI Taxonomy" id="107240"/>
    <lineage>
        <taxon>Eukaryota</taxon>
        <taxon>Viridiplantae</taxon>
        <taxon>Streptophyta</taxon>
        <taxon>Embryophyta</taxon>
        <taxon>Tracheophyta</taxon>
        <taxon>Spermatophyta</taxon>
        <taxon>Magnoliopsida</taxon>
        <taxon>eudicotyledons</taxon>
        <taxon>Gunneridae</taxon>
        <taxon>Pentapetalae</taxon>
        <taxon>asterids</taxon>
        <taxon>lamiids</taxon>
        <taxon>Lamiales</taxon>
        <taxon>Plantaginaceae</taxon>
        <taxon>Gratioleae</taxon>
        <taxon>Scoparia</taxon>
    </lineage>
</organism>
<name>U5N352_SCODU</name>
<feature type="domain" description="Flavodoxin-like" evidence="15">
    <location>
        <begin position="104"/>
        <end position="254"/>
    </location>
</feature>
<evidence type="ECO:0000256" key="13">
    <source>
        <dbReference type="PIRNR" id="PIRNR000208"/>
    </source>
</evidence>
<evidence type="ECO:0000256" key="3">
    <source>
        <dbReference type="ARBA" id="ARBA00022643"/>
    </source>
</evidence>
<dbReference type="FunFam" id="3.40.50.80:FF:000001">
    <property type="entry name" value="NADPH--cytochrome P450 reductase 1"/>
    <property type="match status" value="1"/>
</dbReference>
<dbReference type="InterPro" id="IPR029039">
    <property type="entry name" value="Flavoprotein-like_sf"/>
</dbReference>
<dbReference type="Gene3D" id="2.40.30.10">
    <property type="entry name" value="Translation factors"/>
    <property type="match status" value="1"/>
</dbReference>
<reference evidence="17" key="1">
    <citation type="submission" date="2013-06" db="EMBL/GenBank/DDBJ databases">
        <authorList>
            <person name="Mabuchi A."/>
            <person name="Yamamura Y."/>
            <person name="Kurosaki F."/>
        </authorList>
    </citation>
    <scope>NUCLEOTIDE SEQUENCE</scope>
</reference>
<dbReference type="InterPro" id="IPR023173">
    <property type="entry name" value="NADPH_Cyt_P450_Rdtase_alpha"/>
</dbReference>
<dbReference type="Pfam" id="PF00175">
    <property type="entry name" value="NAD_binding_1"/>
    <property type="match status" value="1"/>
</dbReference>
<keyword evidence="4 12" id="KW-0812">Transmembrane</keyword>
<feature type="binding site" evidence="12">
    <location>
        <begin position="165"/>
        <end position="168"/>
    </location>
    <ligand>
        <name>FMN</name>
        <dbReference type="ChEBI" id="CHEBI:58210"/>
    </ligand>
</feature>
<feature type="binding site" evidence="12">
    <location>
        <begin position="639"/>
        <end position="643"/>
    </location>
    <ligand>
        <name>NADP(+)</name>
        <dbReference type="ChEBI" id="CHEBI:58349"/>
    </ligand>
</feature>
<evidence type="ECO:0000256" key="1">
    <source>
        <dbReference type="ARBA" id="ARBA00004131"/>
    </source>
</evidence>
<feature type="binding site" evidence="12">
    <location>
        <position position="238"/>
    </location>
    <ligand>
        <name>FMN</name>
        <dbReference type="ChEBI" id="CHEBI:58210"/>
    </ligand>
</feature>
<comment type="caution">
    <text evidence="12">Lacks conserved residue(s) required for the propagation of feature annotation.</text>
</comment>
<dbReference type="SMR" id="U5N352"/>
<feature type="binding site" evidence="12">
    <location>
        <position position="572"/>
    </location>
    <ligand>
        <name>NADP(+)</name>
        <dbReference type="ChEBI" id="CHEBI:58349"/>
    </ligand>
</feature>
<feature type="transmembrane region" description="Helical" evidence="12">
    <location>
        <begin position="48"/>
        <end position="68"/>
    </location>
</feature>
<sequence>MQSTSEKLSPFDFMAAIFSGAKTDSSNGSSEATAPAQVVAMLLENKDLMMILTTSVAVLIGCVVVLVWRKTSGSAKKKAVEPPKLVVPKPAAQPEEEDDGKKKVTIFFGTQTGTAEGFAKALAEEAKARYSQAKFKVVDLDDYAAEDEEYEEKMKKENIAFFFLATYGDGEPTDNAARFYKWFTEGKERGEWLKNLQYGIFGLGNRQYEHFNKIAKVVDDLILEQGGNRLVPVGLGDDDQCIEDDFAAWRELVWPELDKLLRDEDDTSVATPYTAAVLEYRVVYHDQIDGSASENGSANGYTNGNAVVDAQHPVRSNVAVKRELHKPASDRSCTHMEFDISGTGVAYETGDHVGVYCENLSEVVEEAERLLGLPPQTYFSIHTDKEDGTPISGSALPPPFPPCTLRTALARYADLLSAPKKSALLALAAYASDPNEADRLKHLASPAGKEEYSQYIVANMRSLLEVMADFPSAKPPVGVFFAAVAPRLQPRFYSISSSPKIAPSRIHVTCALVYEKTPAGRIHKGVCSTWMKNAVPLEESPNCSWAPIFVRTSNFRLPADPKVPVIMIGPGTGLAPFRGFMQERLALKESGAELGPAVLFFGCRNKEMDYIYEDELNGFVEAGVISELVLAFSRQGPTKEYVQHKMAEKASDLWNMISEGGYIYVCGDAKGMARDVHRTLHTIVQEQGSLDNSKAELMVKNLQMSGRYLRDVW</sequence>
<evidence type="ECO:0000313" key="17">
    <source>
        <dbReference type="EMBL" id="AGX85599.1"/>
    </source>
</evidence>
<comment type="catalytic activity">
    <reaction evidence="12 13">
        <text>2 oxidized [cytochrome P450] + NADPH = 2 reduced [cytochrome P450] + NADP(+) + H(+)</text>
        <dbReference type="Rhea" id="RHEA:24040"/>
        <dbReference type="Rhea" id="RHEA-COMP:14627"/>
        <dbReference type="Rhea" id="RHEA-COMP:14628"/>
        <dbReference type="ChEBI" id="CHEBI:15378"/>
        <dbReference type="ChEBI" id="CHEBI:55376"/>
        <dbReference type="ChEBI" id="CHEBI:57783"/>
        <dbReference type="ChEBI" id="CHEBI:58349"/>
        <dbReference type="ChEBI" id="CHEBI:60344"/>
        <dbReference type="EC" id="1.6.2.4"/>
    </reaction>
</comment>
<evidence type="ECO:0000256" key="11">
    <source>
        <dbReference type="ARBA" id="ARBA00056613"/>
    </source>
</evidence>
<dbReference type="Pfam" id="PF00667">
    <property type="entry name" value="FAD_binding_1"/>
    <property type="match status" value="1"/>
</dbReference>
<feature type="binding site" evidence="12">
    <location>
        <begin position="491"/>
        <end position="494"/>
    </location>
    <ligand>
        <name>FAD</name>
        <dbReference type="ChEBI" id="CHEBI:57692"/>
    </ligand>
</feature>
<dbReference type="EC" id="1.6.2.4" evidence="12 13"/>
<dbReference type="Gene3D" id="1.20.990.10">
    <property type="entry name" value="NADPH-cytochrome p450 Reductase, Chain A, domain 3"/>
    <property type="match status" value="1"/>
</dbReference>
<comment type="similarity">
    <text evidence="12">In the N-terminal section; belongs to the flavodoxin family.</text>
</comment>
<evidence type="ECO:0000256" key="14">
    <source>
        <dbReference type="SAM" id="MobiDB-lite"/>
    </source>
</evidence>
<accession>U5N352</accession>
<dbReference type="Gene3D" id="3.40.50.80">
    <property type="entry name" value="Nucleotide-binding domain of ferredoxin-NADP reductase (FNR) module"/>
    <property type="match status" value="1"/>
</dbReference>
<evidence type="ECO:0000256" key="4">
    <source>
        <dbReference type="ARBA" id="ARBA00022692"/>
    </source>
</evidence>
<keyword evidence="5 12" id="KW-0256">Endoplasmic reticulum</keyword>
<evidence type="ECO:0000256" key="2">
    <source>
        <dbReference type="ARBA" id="ARBA00022630"/>
    </source>
</evidence>